<keyword evidence="3" id="KW-1185">Reference proteome</keyword>
<accession>A0A0N1ICW9</accession>
<evidence type="ECO:0000256" key="1">
    <source>
        <dbReference type="SAM" id="MobiDB-lite"/>
    </source>
</evidence>
<dbReference type="EMBL" id="KQ459449">
    <property type="protein sequence ID" value="KPJ00905.1"/>
    <property type="molecule type" value="Genomic_DNA"/>
</dbReference>
<sequence length="83" mass="9367">MRQECCGTECGARTEPSRSHTEPLGTVTFYNGGVDHASLCQDKLIPGYEYNLRRRRISYGGLGRVESVYTFRGASMFKNAEPW</sequence>
<feature type="region of interest" description="Disordered" evidence="1">
    <location>
        <begin position="1"/>
        <end position="24"/>
    </location>
</feature>
<dbReference type="Proteomes" id="UP000053268">
    <property type="component" value="Unassembled WGS sequence"/>
</dbReference>
<proteinExistence type="predicted"/>
<protein>
    <submittedName>
        <fullName evidence="2">Uncharacterized protein</fullName>
    </submittedName>
</protein>
<organism evidence="2 3">
    <name type="scientific">Papilio xuthus</name>
    <name type="common">Asian swallowtail butterfly</name>
    <dbReference type="NCBI Taxonomy" id="66420"/>
    <lineage>
        <taxon>Eukaryota</taxon>
        <taxon>Metazoa</taxon>
        <taxon>Ecdysozoa</taxon>
        <taxon>Arthropoda</taxon>
        <taxon>Hexapoda</taxon>
        <taxon>Insecta</taxon>
        <taxon>Pterygota</taxon>
        <taxon>Neoptera</taxon>
        <taxon>Endopterygota</taxon>
        <taxon>Lepidoptera</taxon>
        <taxon>Glossata</taxon>
        <taxon>Ditrysia</taxon>
        <taxon>Papilionoidea</taxon>
        <taxon>Papilionidae</taxon>
        <taxon>Papilioninae</taxon>
        <taxon>Papilio</taxon>
    </lineage>
</organism>
<reference evidence="2 3" key="1">
    <citation type="journal article" date="2015" name="Nat. Commun.">
        <title>Outbred genome sequencing and CRISPR/Cas9 gene editing in butterflies.</title>
        <authorList>
            <person name="Li X."/>
            <person name="Fan D."/>
            <person name="Zhang W."/>
            <person name="Liu G."/>
            <person name="Zhang L."/>
            <person name="Zhao L."/>
            <person name="Fang X."/>
            <person name="Chen L."/>
            <person name="Dong Y."/>
            <person name="Chen Y."/>
            <person name="Ding Y."/>
            <person name="Zhao R."/>
            <person name="Feng M."/>
            <person name="Zhu Y."/>
            <person name="Feng Y."/>
            <person name="Jiang X."/>
            <person name="Zhu D."/>
            <person name="Xiang H."/>
            <person name="Feng X."/>
            <person name="Li S."/>
            <person name="Wang J."/>
            <person name="Zhang G."/>
            <person name="Kronforst M.R."/>
            <person name="Wang W."/>
        </authorList>
    </citation>
    <scope>NUCLEOTIDE SEQUENCE [LARGE SCALE GENOMIC DNA]</scope>
    <source>
        <strain evidence="2">Ya'a_city_454_Px</strain>
        <tissue evidence="2">Whole body</tissue>
    </source>
</reference>
<gene>
    <name evidence="2" type="ORF">RR46_01384</name>
</gene>
<evidence type="ECO:0000313" key="3">
    <source>
        <dbReference type="Proteomes" id="UP000053268"/>
    </source>
</evidence>
<evidence type="ECO:0000313" key="2">
    <source>
        <dbReference type="EMBL" id="KPJ00905.1"/>
    </source>
</evidence>
<name>A0A0N1ICW9_PAPXU</name>
<dbReference type="AlphaFoldDB" id="A0A0N1ICW9"/>